<keyword evidence="1" id="KW-0805">Transcription regulation</keyword>
<dbReference type="SMART" id="SM00866">
    <property type="entry name" value="UTRA"/>
    <property type="match status" value="1"/>
</dbReference>
<dbReference type="Pfam" id="PF00392">
    <property type="entry name" value="GntR"/>
    <property type="match status" value="1"/>
</dbReference>
<name>A0ABT9ZS79_9BACI</name>
<reference evidence="5 6" key="1">
    <citation type="submission" date="2023-07" db="EMBL/GenBank/DDBJ databases">
        <title>Genomic Encyclopedia of Type Strains, Phase IV (KMG-IV): sequencing the most valuable type-strain genomes for metagenomic binning, comparative biology and taxonomic classification.</title>
        <authorList>
            <person name="Goeker M."/>
        </authorList>
    </citation>
    <scope>NUCLEOTIDE SEQUENCE [LARGE SCALE GENOMIC DNA]</scope>
    <source>
        <strain evidence="5 6">DSM 9768</strain>
    </source>
</reference>
<dbReference type="InterPro" id="IPR011663">
    <property type="entry name" value="UTRA"/>
</dbReference>
<dbReference type="Proteomes" id="UP001230005">
    <property type="component" value="Unassembled WGS sequence"/>
</dbReference>
<dbReference type="InterPro" id="IPR028978">
    <property type="entry name" value="Chorismate_lyase_/UTRA_dom_sf"/>
</dbReference>
<evidence type="ECO:0000256" key="2">
    <source>
        <dbReference type="ARBA" id="ARBA00023125"/>
    </source>
</evidence>
<dbReference type="RefSeq" id="WP_307321111.1">
    <property type="nucleotide sequence ID" value="NZ_JAUSUG010000001.1"/>
</dbReference>
<organism evidence="5 6">
    <name type="scientific">Evansella vedderi</name>
    <dbReference type="NCBI Taxonomy" id="38282"/>
    <lineage>
        <taxon>Bacteria</taxon>
        <taxon>Bacillati</taxon>
        <taxon>Bacillota</taxon>
        <taxon>Bacilli</taxon>
        <taxon>Bacillales</taxon>
        <taxon>Bacillaceae</taxon>
        <taxon>Evansella</taxon>
    </lineage>
</organism>
<dbReference type="Gene3D" id="3.40.1410.10">
    <property type="entry name" value="Chorismate lyase-like"/>
    <property type="match status" value="1"/>
</dbReference>
<dbReference type="CDD" id="cd07377">
    <property type="entry name" value="WHTH_GntR"/>
    <property type="match status" value="1"/>
</dbReference>
<dbReference type="PANTHER" id="PTHR44846:SF1">
    <property type="entry name" value="MANNOSYL-D-GLYCERATE TRANSPORT_METABOLISM SYSTEM REPRESSOR MNGR-RELATED"/>
    <property type="match status" value="1"/>
</dbReference>
<evidence type="ECO:0000313" key="6">
    <source>
        <dbReference type="Proteomes" id="UP001230005"/>
    </source>
</evidence>
<dbReference type="EMBL" id="JAUSUG010000001">
    <property type="protein sequence ID" value="MDQ0253030.1"/>
    <property type="molecule type" value="Genomic_DNA"/>
</dbReference>
<evidence type="ECO:0000259" key="4">
    <source>
        <dbReference type="PROSITE" id="PS50949"/>
    </source>
</evidence>
<proteinExistence type="predicted"/>
<evidence type="ECO:0000256" key="3">
    <source>
        <dbReference type="ARBA" id="ARBA00023163"/>
    </source>
</evidence>
<dbReference type="Gene3D" id="1.10.10.10">
    <property type="entry name" value="Winged helix-like DNA-binding domain superfamily/Winged helix DNA-binding domain"/>
    <property type="match status" value="1"/>
</dbReference>
<comment type="caution">
    <text evidence="5">The sequence shown here is derived from an EMBL/GenBank/DDBJ whole genome shotgun (WGS) entry which is preliminary data.</text>
</comment>
<feature type="domain" description="HTH gntR-type" evidence="4">
    <location>
        <begin position="13"/>
        <end position="81"/>
    </location>
</feature>
<dbReference type="InterPro" id="IPR050679">
    <property type="entry name" value="Bact_HTH_transcr_reg"/>
</dbReference>
<dbReference type="SMART" id="SM00345">
    <property type="entry name" value="HTH_GNTR"/>
    <property type="match status" value="1"/>
</dbReference>
<keyword evidence="2 5" id="KW-0238">DNA-binding</keyword>
<evidence type="ECO:0000313" key="5">
    <source>
        <dbReference type="EMBL" id="MDQ0253030.1"/>
    </source>
</evidence>
<dbReference type="InterPro" id="IPR036388">
    <property type="entry name" value="WH-like_DNA-bd_sf"/>
</dbReference>
<dbReference type="SUPFAM" id="SSF64288">
    <property type="entry name" value="Chorismate lyase-like"/>
    <property type="match status" value="1"/>
</dbReference>
<protein>
    <submittedName>
        <fullName evidence="5">DNA-binding GntR family transcriptional regulator</fullName>
    </submittedName>
</protein>
<dbReference type="GO" id="GO:0003677">
    <property type="term" value="F:DNA binding"/>
    <property type="evidence" value="ECO:0007669"/>
    <property type="project" value="UniProtKB-KW"/>
</dbReference>
<dbReference type="PRINTS" id="PR00035">
    <property type="entry name" value="HTHGNTR"/>
</dbReference>
<gene>
    <name evidence="5" type="ORF">J2S74_000402</name>
</gene>
<keyword evidence="3" id="KW-0804">Transcription</keyword>
<accession>A0ABT9ZS79</accession>
<dbReference type="InterPro" id="IPR036390">
    <property type="entry name" value="WH_DNA-bd_sf"/>
</dbReference>
<dbReference type="PANTHER" id="PTHR44846">
    <property type="entry name" value="MANNOSYL-D-GLYCERATE TRANSPORT/METABOLISM SYSTEM REPRESSOR MNGR-RELATED"/>
    <property type="match status" value="1"/>
</dbReference>
<keyword evidence="6" id="KW-1185">Reference proteome</keyword>
<dbReference type="PROSITE" id="PS50949">
    <property type="entry name" value="HTH_GNTR"/>
    <property type="match status" value="1"/>
</dbReference>
<evidence type="ECO:0000256" key="1">
    <source>
        <dbReference type="ARBA" id="ARBA00023015"/>
    </source>
</evidence>
<dbReference type="SUPFAM" id="SSF46785">
    <property type="entry name" value="Winged helix' DNA-binding domain"/>
    <property type="match status" value="1"/>
</dbReference>
<dbReference type="InterPro" id="IPR000524">
    <property type="entry name" value="Tscrpt_reg_HTH_GntR"/>
</dbReference>
<sequence>MSKEKSVQSESPVFLYEQVKIRIKEMIANGEIVPGRRLPNETELCEMFDTSRITIRRALKELASEGVIEIIHGKGTFVKMEKRQLHILNLKGFTEGGLGLTEENITKEILVKEIEMADEKLMKLFEREEPFKILKLVRLIRDADVLLSFDSAYFPCDIYPGIEELIQDNVSTFDLINNKYGVKFKKARKEMDFIQPTGEISEALDISSVEPVIQIEKLIRDDKDIPVHYSIYYLPANRIKFYIDVDM</sequence>
<dbReference type="Pfam" id="PF07702">
    <property type="entry name" value="UTRA"/>
    <property type="match status" value="1"/>
</dbReference>